<evidence type="ECO:0000313" key="4">
    <source>
        <dbReference type="EMBL" id="PFX11776.1"/>
    </source>
</evidence>
<dbReference type="AlphaFoldDB" id="A0A2B4R3Q2"/>
<dbReference type="PANTHER" id="PTHR46888:SF13">
    <property type="entry name" value="RIBONUCLEASE H"/>
    <property type="match status" value="1"/>
</dbReference>
<feature type="domain" description="SCAN box" evidence="3">
    <location>
        <begin position="209"/>
        <end position="277"/>
    </location>
</feature>
<dbReference type="PANTHER" id="PTHR46888">
    <property type="entry name" value="ZINC KNUCKLE DOMAINCONTAINING PROTEIN-RELATED"/>
    <property type="match status" value="1"/>
</dbReference>
<evidence type="ECO:0000256" key="1">
    <source>
        <dbReference type="SAM" id="Coils"/>
    </source>
</evidence>
<evidence type="ECO:0000313" key="5">
    <source>
        <dbReference type="Proteomes" id="UP000225706"/>
    </source>
</evidence>
<comment type="caution">
    <text evidence="4">The sequence shown here is derived from an EMBL/GenBank/DDBJ whole genome shotgun (WGS) entry which is preliminary data.</text>
</comment>
<organism evidence="4 5">
    <name type="scientific">Stylophora pistillata</name>
    <name type="common">Smooth cauliflower coral</name>
    <dbReference type="NCBI Taxonomy" id="50429"/>
    <lineage>
        <taxon>Eukaryota</taxon>
        <taxon>Metazoa</taxon>
        <taxon>Cnidaria</taxon>
        <taxon>Anthozoa</taxon>
        <taxon>Hexacorallia</taxon>
        <taxon>Scleractinia</taxon>
        <taxon>Astrocoeniina</taxon>
        <taxon>Pocilloporidae</taxon>
        <taxon>Stylophora</taxon>
    </lineage>
</organism>
<accession>A0A2B4R3Q2</accession>
<reference evidence="5" key="1">
    <citation type="journal article" date="2017" name="bioRxiv">
        <title>Comparative analysis of the genomes of Stylophora pistillata and Acropora digitifera provides evidence for extensive differences between species of corals.</title>
        <authorList>
            <person name="Voolstra C.R."/>
            <person name="Li Y."/>
            <person name="Liew Y.J."/>
            <person name="Baumgarten S."/>
            <person name="Zoccola D."/>
            <person name="Flot J.-F."/>
            <person name="Tambutte S."/>
            <person name="Allemand D."/>
            <person name="Aranda M."/>
        </authorList>
    </citation>
    <scope>NUCLEOTIDE SEQUENCE [LARGE SCALE GENOMIC DNA]</scope>
</reference>
<keyword evidence="1" id="KW-0175">Coiled coil</keyword>
<feature type="coiled-coil region" evidence="1">
    <location>
        <begin position="97"/>
        <end position="134"/>
    </location>
</feature>
<keyword evidence="5" id="KW-1185">Reference proteome</keyword>
<dbReference type="Proteomes" id="UP000225706">
    <property type="component" value="Unassembled WGS sequence"/>
</dbReference>
<dbReference type="Pfam" id="PF02023">
    <property type="entry name" value="SCAN"/>
    <property type="match status" value="1"/>
</dbReference>
<evidence type="ECO:0000256" key="2">
    <source>
        <dbReference type="SAM" id="MobiDB-lite"/>
    </source>
</evidence>
<protein>
    <recommendedName>
        <fullName evidence="3">SCAN box domain-containing protein</fullName>
    </recommendedName>
</protein>
<dbReference type="InterPro" id="IPR003309">
    <property type="entry name" value="SCAN_dom"/>
</dbReference>
<feature type="compositionally biased region" description="Basic and acidic residues" evidence="2">
    <location>
        <begin position="294"/>
        <end position="313"/>
    </location>
</feature>
<sequence>MTDFDPEKFMSEPCEDTFYDLKKDELISLGKHLELEVKKAMRKHQTQDIIVKHLVSLQVFEETVLEAFETSDSELKKLQLQWEFKKLEMQEEREMRLKIVEMERQERREEMERKERLERKERQERLEKEKLAFQHEMEMNKLEVQIQLGLVSGSEKHRENFDVTKHIRLVPPFQETDVDKYFLHFEKVAESLKWPKEYWAMLLQSVLLEFARTKEQLFDRWCSSQKVNKDHDRLRQVVLIEEFKRCILSDVRTFINEQKAETLEEAARLADDYSLTHKVVFEEKPSGFTSSRPDANRVKKPSEGEPKPKADVS</sequence>
<dbReference type="Gene3D" id="1.10.4020.10">
    <property type="entry name" value="DNA breaking-rejoining enzymes"/>
    <property type="match status" value="1"/>
</dbReference>
<dbReference type="EMBL" id="LSMT01001901">
    <property type="protein sequence ID" value="PFX11776.1"/>
    <property type="molecule type" value="Genomic_DNA"/>
</dbReference>
<evidence type="ECO:0000259" key="3">
    <source>
        <dbReference type="Pfam" id="PF02023"/>
    </source>
</evidence>
<feature type="region of interest" description="Disordered" evidence="2">
    <location>
        <begin position="285"/>
        <end position="313"/>
    </location>
</feature>
<proteinExistence type="predicted"/>
<gene>
    <name evidence="4" type="ORF">AWC38_SpisGene24381</name>
</gene>
<dbReference type="OrthoDB" id="5988270at2759"/>
<dbReference type="InterPro" id="IPR038269">
    <property type="entry name" value="SCAN_sf"/>
</dbReference>
<dbReference type="SUPFAM" id="SSF47353">
    <property type="entry name" value="Retrovirus capsid dimerization domain-like"/>
    <property type="match status" value="1"/>
</dbReference>
<name>A0A2B4R3Q2_STYPI</name>